<dbReference type="PROSITE" id="PS50929">
    <property type="entry name" value="ABC_TM1F"/>
    <property type="match status" value="1"/>
</dbReference>
<dbReference type="PROSITE" id="PS50893">
    <property type="entry name" value="ABC_TRANSPORTER_2"/>
    <property type="match status" value="1"/>
</dbReference>
<dbReference type="Proteomes" id="UP000658278">
    <property type="component" value="Unassembled WGS sequence"/>
</dbReference>
<dbReference type="CDD" id="cd18552">
    <property type="entry name" value="ABC_6TM_MsbA_like"/>
    <property type="match status" value="1"/>
</dbReference>
<feature type="domain" description="ABC transmembrane type-1" evidence="11">
    <location>
        <begin position="93"/>
        <end position="356"/>
    </location>
</feature>
<dbReference type="InterPro" id="IPR003593">
    <property type="entry name" value="AAA+_ATPase"/>
</dbReference>
<comment type="subcellular location">
    <subcellularLocation>
        <location evidence="1">Cell membrane</location>
        <topology evidence="1">Multi-pass membrane protein</topology>
    </subcellularLocation>
</comment>
<dbReference type="GO" id="GO:0005886">
    <property type="term" value="C:plasma membrane"/>
    <property type="evidence" value="ECO:0007669"/>
    <property type="project" value="UniProtKB-SubCell"/>
</dbReference>
<feature type="transmembrane region" description="Helical" evidence="9">
    <location>
        <begin position="7"/>
        <end position="31"/>
    </location>
</feature>
<accession>A0A934VCT9</accession>
<dbReference type="FunFam" id="3.40.50.300:FF:000221">
    <property type="entry name" value="Multidrug ABC transporter ATP-binding protein"/>
    <property type="match status" value="1"/>
</dbReference>
<evidence type="ECO:0000256" key="6">
    <source>
        <dbReference type="ARBA" id="ARBA00022840"/>
    </source>
</evidence>
<proteinExistence type="predicted"/>
<reference evidence="12" key="1">
    <citation type="submission" date="2021-01" db="EMBL/GenBank/DDBJ databases">
        <title>Modified the classification status of verrucomicrobia.</title>
        <authorList>
            <person name="Feng X."/>
        </authorList>
    </citation>
    <scope>NUCLEOTIDE SEQUENCE</scope>
    <source>
        <strain evidence="12">KCTC 22201</strain>
    </source>
</reference>
<dbReference type="InterPro" id="IPR039421">
    <property type="entry name" value="Type_1_exporter"/>
</dbReference>
<dbReference type="GO" id="GO:0016887">
    <property type="term" value="F:ATP hydrolysis activity"/>
    <property type="evidence" value="ECO:0007669"/>
    <property type="project" value="InterPro"/>
</dbReference>
<dbReference type="Pfam" id="PF00664">
    <property type="entry name" value="ABC_membrane"/>
    <property type="match status" value="1"/>
</dbReference>
<dbReference type="AlphaFoldDB" id="A0A934VCT9"/>
<keyword evidence="8 9" id="KW-0472">Membrane</keyword>
<keyword evidence="2" id="KW-0813">Transport</keyword>
<dbReference type="RefSeq" id="WP_200282935.1">
    <property type="nucleotide sequence ID" value="NZ_JAENII010000018.1"/>
</dbReference>
<sequence>MKRFRPYFAYLAEAKFTFLAGIAAGLLFAVFSGFGLPFMVEKVFPVIFGARPEIETVISTLSAAEGSEEAKRILDEAFPGEMKSLEETRAVRAWFADKFGAEDGPLAMLVAAALLVPLVTLLKGLAGFFNVYWVTAAGLHVLRRIQGQVFHKIQRLPLGFFSGHKTGDLISRVNGDANILQGVVTTISNDLIKQPFTLIAALCYLVYRSISDSNSFFVLVCLLTIPISIIPIRILGKRLMRRAGNMQKEAGSNTAILAETLGATREVRAFNLEEMLAGRFLEGVRRWTVLHLKVIKYRYLVPPIIEMLAAGALAAALTYGSQRGMTLDGFVPLAIALYMCYEPIKKLGAVHNRLKQGEASLDRLEVILHAEEGVTDPPNPVTIDNVRGGIRFDSVNFTYGKAPALKDISIDIPAGQVVALVGPSGAGKTTFASMIPRFYDPVDGTIELDGVDLTKLRLKDLRDHITIVPQEAVLFSGTVEENIQLGKLDASKGDIERAAKRANAHTFIEDFPDGYATPVGERGAQLSGGQKQRISIARAFLKDAPVLILDEATAALDADTESQIQGELADLTRGRTTLIIAHRFSTIRIADRILVFDKGRIIGDGTFEELEQSNDLFRSLLQNQRH</sequence>
<evidence type="ECO:0000259" key="11">
    <source>
        <dbReference type="PROSITE" id="PS50929"/>
    </source>
</evidence>
<dbReference type="Gene3D" id="3.40.50.300">
    <property type="entry name" value="P-loop containing nucleotide triphosphate hydrolases"/>
    <property type="match status" value="1"/>
</dbReference>
<dbReference type="EMBL" id="JAENII010000018">
    <property type="protein sequence ID" value="MBK1828798.1"/>
    <property type="molecule type" value="Genomic_DNA"/>
</dbReference>
<organism evidence="12 13">
    <name type="scientific">Haloferula rosea</name>
    <dbReference type="NCBI Taxonomy" id="490093"/>
    <lineage>
        <taxon>Bacteria</taxon>
        <taxon>Pseudomonadati</taxon>
        <taxon>Verrucomicrobiota</taxon>
        <taxon>Verrucomicrobiia</taxon>
        <taxon>Verrucomicrobiales</taxon>
        <taxon>Verrucomicrobiaceae</taxon>
        <taxon>Haloferula</taxon>
    </lineage>
</organism>
<dbReference type="PROSITE" id="PS00211">
    <property type="entry name" value="ABC_TRANSPORTER_1"/>
    <property type="match status" value="1"/>
</dbReference>
<dbReference type="GO" id="GO:0034040">
    <property type="term" value="F:ATPase-coupled lipid transmembrane transporter activity"/>
    <property type="evidence" value="ECO:0007669"/>
    <property type="project" value="TreeGrafter"/>
</dbReference>
<evidence type="ECO:0000313" key="12">
    <source>
        <dbReference type="EMBL" id="MBK1828798.1"/>
    </source>
</evidence>
<evidence type="ECO:0000313" key="13">
    <source>
        <dbReference type="Proteomes" id="UP000658278"/>
    </source>
</evidence>
<keyword evidence="6 12" id="KW-0067">ATP-binding</keyword>
<keyword evidence="13" id="KW-1185">Reference proteome</keyword>
<keyword evidence="7 9" id="KW-1133">Transmembrane helix</keyword>
<evidence type="ECO:0000256" key="2">
    <source>
        <dbReference type="ARBA" id="ARBA00022448"/>
    </source>
</evidence>
<dbReference type="SMART" id="SM00382">
    <property type="entry name" value="AAA"/>
    <property type="match status" value="1"/>
</dbReference>
<evidence type="ECO:0000256" key="8">
    <source>
        <dbReference type="ARBA" id="ARBA00023136"/>
    </source>
</evidence>
<evidence type="ECO:0000256" key="3">
    <source>
        <dbReference type="ARBA" id="ARBA00022475"/>
    </source>
</evidence>
<evidence type="ECO:0000256" key="7">
    <source>
        <dbReference type="ARBA" id="ARBA00022989"/>
    </source>
</evidence>
<gene>
    <name evidence="12" type="ORF">JIN81_17315</name>
</gene>
<dbReference type="PANTHER" id="PTHR24221:SF654">
    <property type="entry name" value="ATP-BINDING CASSETTE SUB-FAMILY B MEMBER 6"/>
    <property type="match status" value="1"/>
</dbReference>
<evidence type="ECO:0000256" key="4">
    <source>
        <dbReference type="ARBA" id="ARBA00022692"/>
    </source>
</evidence>
<dbReference type="InterPro" id="IPR017871">
    <property type="entry name" value="ABC_transporter-like_CS"/>
</dbReference>
<dbReference type="InterPro" id="IPR036640">
    <property type="entry name" value="ABC1_TM_sf"/>
</dbReference>
<evidence type="ECO:0000256" key="9">
    <source>
        <dbReference type="SAM" id="Phobius"/>
    </source>
</evidence>
<feature type="transmembrane region" description="Helical" evidence="9">
    <location>
        <begin position="106"/>
        <end position="134"/>
    </location>
</feature>
<dbReference type="GO" id="GO:0140359">
    <property type="term" value="F:ABC-type transporter activity"/>
    <property type="evidence" value="ECO:0007669"/>
    <property type="project" value="InterPro"/>
</dbReference>
<name>A0A934VCT9_9BACT</name>
<dbReference type="GO" id="GO:0005524">
    <property type="term" value="F:ATP binding"/>
    <property type="evidence" value="ECO:0007669"/>
    <property type="project" value="UniProtKB-KW"/>
</dbReference>
<feature type="transmembrane region" description="Helical" evidence="9">
    <location>
        <begin position="216"/>
        <end position="236"/>
    </location>
</feature>
<evidence type="ECO:0000259" key="10">
    <source>
        <dbReference type="PROSITE" id="PS50893"/>
    </source>
</evidence>
<dbReference type="Gene3D" id="1.20.1560.10">
    <property type="entry name" value="ABC transporter type 1, transmembrane domain"/>
    <property type="match status" value="1"/>
</dbReference>
<dbReference type="InterPro" id="IPR003439">
    <property type="entry name" value="ABC_transporter-like_ATP-bd"/>
</dbReference>
<keyword evidence="4 9" id="KW-0812">Transmembrane</keyword>
<evidence type="ECO:0000256" key="5">
    <source>
        <dbReference type="ARBA" id="ARBA00022741"/>
    </source>
</evidence>
<dbReference type="InterPro" id="IPR027417">
    <property type="entry name" value="P-loop_NTPase"/>
</dbReference>
<protein>
    <submittedName>
        <fullName evidence="12">ABC transporter ATP-binding protein</fullName>
    </submittedName>
</protein>
<dbReference type="PANTHER" id="PTHR24221">
    <property type="entry name" value="ATP-BINDING CASSETTE SUB-FAMILY B"/>
    <property type="match status" value="1"/>
</dbReference>
<dbReference type="SUPFAM" id="SSF52540">
    <property type="entry name" value="P-loop containing nucleoside triphosphate hydrolases"/>
    <property type="match status" value="1"/>
</dbReference>
<comment type="caution">
    <text evidence="12">The sequence shown here is derived from an EMBL/GenBank/DDBJ whole genome shotgun (WGS) entry which is preliminary data.</text>
</comment>
<dbReference type="Pfam" id="PF00005">
    <property type="entry name" value="ABC_tran"/>
    <property type="match status" value="1"/>
</dbReference>
<feature type="domain" description="ABC transporter" evidence="10">
    <location>
        <begin position="390"/>
        <end position="623"/>
    </location>
</feature>
<keyword evidence="5" id="KW-0547">Nucleotide-binding</keyword>
<dbReference type="InterPro" id="IPR011527">
    <property type="entry name" value="ABC1_TM_dom"/>
</dbReference>
<dbReference type="SUPFAM" id="SSF90123">
    <property type="entry name" value="ABC transporter transmembrane region"/>
    <property type="match status" value="1"/>
</dbReference>
<keyword evidence="3" id="KW-1003">Cell membrane</keyword>
<evidence type="ECO:0000256" key="1">
    <source>
        <dbReference type="ARBA" id="ARBA00004651"/>
    </source>
</evidence>